<protein>
    <submittedName>
        <fullName evidence="1">Uncharacterized protein</fullName>
    </submittedName>
</protein>
<proteinExistence type="predicted"/>
<accession>A0A6A4S6Z6</accession>
<gene>
    <name evidence="1" type="ORF">F2P81_019132</name>
</gene>
<dbReference type="EMBL" id="VEVO01000017">
    <property type="protein sequence ID" value="KAF0028045.1"/>
    <property type="molecule type" value="Genomic_DNA"/>
</dbReference>
<dbReference type="Proteomes" id="UP000438429">
    <property type="component" value="Unassembled WGS sequence"/>
</dbReference>
<dbReference type="AlphaFoldDB" id="A0A6A4S6Z6"/>
<organism evidence="1 2">
    <name type="scientific">Scophthalmus maximus</name>
    <name type="common">Turbot</name>
    <name type="synonym">Psetta maxima</name>
    <dbReference type="NCBI Taxonomy" id="52904"/>
    <lineage>
        <taxon>Eukaryota</taxon>
        <taxon>Metazoa</taxon>
        <taxon>Chordata</taxon>
        <taxon>Craniata</taxon>
        <taxon>Vertebrata</taxon>
        <taxon>Euteleostomi</taxon>
        <taxon>Actinopterygii</taxon>
        <taxon>Neopterygii</taxon>
        <taxon>Teleostei</taxon>
        <taxon>Neoteleostei</taxon>
        <taxon>Acanthomorphata</taxon>
        <taxon>Carangaria</taxon>
        <taxon>Pleuronectiformes</taxon>
        <taxon>Pleuronectoidei</taxon>
        <taxon>Scophthalmidae</taxon>
        <taxon>Scophthalmus</taxon>
    </lineage>
</organism>
<reference evidence="1 2" key="1">
    <citation type="submission" date="2019-06" db="EMBL/GenBank/DDBJ databases">
        <title>Draft genomes of female and male turbot (Scophthalmus maximus).</title>
        <authorList>
            <person name="Xu H."/>
            <person name="Xu X.-W."/>
            <person name="Shao C."/>
            <person name="Chen S."/>
        </authorList>
    </citation>
    <scope>NUCLEOTIDE SEQUENCE [LARGE SCALE GENOMIC DNA]</scope>
    <source>
        <strain evidence="1">Ysfricsl-2016a</strain>
        <tissue evidence="1">Blood</tissue>
    </source>
</reference>
<sequence length="104" mass="11169">MCSSKGPGGAAAAAAADKDASLPFVLELAQALTSPLSIRRGEEWHGEPPSKCEELDLGGLEHLYRATESVLILLEKAEQKLMISTAHKNCPPHENNKFSTYGVH</sequence>
<evidence type="ECO:0000313" key="1">
    <source>
        <dbReference type="EMBL" id="KAF0028045.1"/>
    </source>
</evidence>
<name>A0A6A4S6Z6_SCOMX</name>
<comment type="caution">
    <text evidence="1">The sequence shown here is derived from an EMBL/GenBank/DDBJ whole genome shotgun (WGS) entry which is preliminary data.</text>
</comment>
<evidence type="ECO:0000313" key="2">
    <source>
        <dbReference type="Proteomes" id="UP000438429"/>
    </source>
</evidence>